<protein>
    <submittedName>
        <fullName evidence="1">Uncharacterized protein</fullName>
    </submittedName>
</protein>
<dbReference type="EMBL" id="GGEC01084876">
    <property type="protein sequence ID" value="MBX65360.1"/>
    <property type="molecule type" value="Transcribed_RNA"/>
</dbReference>
<accession>A0A2P2QE99</accession>
<sequence>MNGARRTVLQSYTVSA</sequence>
<reference evidence="1" key="1">
    <citation type="submission" date="2018-02" db="EMBL/GenBank/DDBJ databases">
        <title>Rhizophora mucronata_Transcriptome.</title>
        <authorList>
            <person name="Meera S.P."/>
            <person name="Sreeshan A."/>
            <person name="Augustine A."/>
        </authorList>
    </citation>
    <scope>NUCLEOTIDE SEQUENCE</scope>
    <source>
        <tissue evidence="1">Leaf</tissue>
    </source>
</reference>
<name>A0A2P2QE99_RHIMU</name>
<evidence type="ECO:0000313" key="1">
    <source>
        <dbReference type="EMBL" id="MBX65360.1"/>
    </source>
</evidence>
<organism evidence="1">
    <name type="scientific">Rhizophora mucronata</name>
    <name type="common">Asiatic mangrove</name>
    <dbReference type="NCBI Taxonomy" id="61149"/>
    <lineage>
        <taxon>Eukaryota</taxon>
        <taxon>Viridiplantae</taxon>
        <taxon>Streptophyta</taxon>
        <taxon>Embryophyta</taxon>
        <taxon>Tracheophyta</taxon>
        <taxon>Spermatophyta</taxon>
        <taxon>Magnoliopsida</taxon>
        <taxon>eudicotyledons</taxon>
        <taxon>Gunneridae</taxon>
        <taxon>Pentapetalae</taxon>
        <taxon>rosids</taxon>
        <taxon>fabids</taxon>
        <taxon>Malpighiales</taxon>
        <taxon>Rhizophoraceae</taxon>
        <taxon>Rhizophora</taxon>
    </lineage>
</organism>
<proteinExistence type="predicted"/>
<dbReference type="AlphaFoldDB" id="A0A2P2QE99"/>